<dbReference type="Pfam" id="PF01551">
    <property type="entry name" value="Peptidase_M23"/>
    <property type="match status" value="1"/>
</dbReference>
<feature type="compositionally biased region" description="Basic and acidic residues" evidence="7">
    <location>
        <begin position="138"/>
        <end position="150"/>
    </location>
</feature>
<keyword evidence="3" id="KW-0479">Metal-binding</keyword>
<evidence type="ECO:0000313" key="9">
    <source>
        <dbReference type="EMBL" id="MBO0903437.1"/>
    </source>
</evidence>
<dbReference type="PANTHER" id="PTHR21666:SF288">
    <property type="entry name" value="CELL DIVISION PROTEIN YTFB"/>
    <property type="match status" value="1"/>
</dbReference>
<keyword evidence="10" id="KW-1185">Reference proteome</keyword>
<name>A0ABS3J191_9HYPH</name>
<feature type="compositionally biased region" description="Basic and acidic residues" evidence="7">
    <location>
        <begin position="160"/>
        <end position="170"/>
    </location>
</feature>
<accession>A0ABS3J191</accession>
<feature type="compositionally biased region" description="Low complexity" evidence="7">
    <location>
        <begin position="197"/>
        <end position="209"/>
    </location>
</feature>
<evidence type="ECO:0000256" key="2">
    <source>
        <dbReference type="ARBA" id="ARBA00022670"/>
    </source>
</evidence>
<comment type="caution">
    <text evidence="9">The sequence shown here is derived from an EMBL/GenBank/DDBJ whole genome shotgun (WGS) entry which is preliminary data.</text>
</comment>
<evidence type="ECO:0000256" key="4">
    <source>
        <dbReference type="ARBA" id="ARBA00022801"/>
    </source>
</evidence>
<dbReference type="SUPFAM" id="SSF51261">
    <property type="entry name" value="Duplicated hybrid motif"/>
    <property type="match status" value="1"/>
</dbReference>
<evidence type="ECO:0000313" key="10">
    <source>
        <dbReference type="Proteomes" id="UP000664288"/>
    </source>
</evidence>
<comment type="cofactor">
    <cofactor evidence="1">
        <name>Zn(2+)</name>
        <dbReference type="ChEBI" id="CHEBI:29105"/>
    </cofactor>
</comment>
<feature type="compositionally biased region" description="Low complexity" evidence="7">
    <location>
        <begin position="219"/>
        <end position="236"/>
    </location>
</feature>
<keyword evidence="2" id="KW-0645">Protease</keyword>
<gene>
    <name evidence="9" type="ORF">J1C47_07260</name>
</gene>
<reference evidence="9 10" key="1">
    <citation type="submission" date="2021-03" db="EMBL/GenBank/DDBJ databases">
        <title>Whole genome sequence of Jiella sp. MQZ13P-4.</title>
        <authorList>
            <person name="Tuo L."/>
        </authorList>
    </citation>
    <scope>NUCLEOTIDE SEQUENCE [LARGE SCALE GENOMIC DNA]</scope>
    <source>
        <strain evidence="9 10">MQZ13P-4</strain>
    </source>
</reference>
<protein>
    <submittedName>
        <fullName evidence="9">Peptidoglycan DD-metalloendopeptidase family protein</fullName>
    </submittedName>
</protein>
<dbReference type="Gene3D" id="2.70.70.10">
    <property type="entry name" value="Glucose Permease (Domain IIA)"/>
    <property type="match status" value="1"/>
</dbReference>
<organism evidence="9 10">
    <name type="scientific">Jiella sonneratiae</name>
    <dbReference type="NCBI Taxonomy" id="2816856"/>
    <lineage>
        <taxon>Bacteria</taxon>
        <taxon>Pseudomonadati</taxon>
        <taxon>Pseudomonadota</taxon>
        <taxon>Alphaproteobacteria</taxon>
        <taxon>Hyphomicrobiales</taxon>
        <taxon>Aurantimonadaceae</taxon>
        <taxon>Jiella</taxon>
    </lineage>
</organism>
<dbReference type="PANTHER" id="PTHR21666">
    <property type="entry name" value="PEPTIDASE-RELATED"/>
    <property type="match status" value="1"/>
</dbReference>
<proteinExistence type="predicted"/>
<sequence length="432" mass="44802">MGSKPPPALLVRPRDALGAVRSAILLGAVVPTMRKETEALAADLENLATVKASIVKEKDRFASQIGQHREEEARLSRLFAEKQRLEADSREKREAESRRAAELARKAGDLKDLIASLQAEADAERARAAADRQAAARKAAEAKRQEEMANRDAAAAGEKLALKRSDEAAKKSARLVAPEGASGTAEAPTEVAEAKDPAAPADGGAAGEKPPAPSADSTSANASAGSDVAADGADSPAGGGGAKPAETKDGVEIAALEDAPSSQQSGYDVAALRNNTALLEPAAAFSTLKARLSKPVLGRQIIGFGEKDDIGRPSTGVSFASRAGDVVIAPADGRVLYAGPFRSYGELLILDAGDGYHVVLAGMDRIDVASGQFVSAGEPVALMGARRLASVQVAEFGAAEPALYVEFRKDGKPVDPTPWWTVEPSGRTRNDS</sequence>
<feature type="domain" description="M23ase beta-sheet core" evidence="8">
    <location>
        <begin position="313"/>
        <end position="416"/>
    </location>
</feature>
<keyword evidence="5" id="KW-0862">Zinc</keyword>
<evidence type="ECO:0000256" key="5">
    <source>
        <dbReference type="ARBA" id="ARBA00022833"/>
    </source>
</evidence>
<evidence type="ECO:0000256" key="6">
    <source>
        <dbReference type="ARBA" id="ARBA00023049"/>
    </source>
</evidence>
<keyword evidence="4" id="KW-0378">Hydrolase</keyword>
<feature type="region of interest" description="Disordered" evidence="7">
    <location>
        <begin position="128"/>
        <end position="246"/>
    </location>
</feature>
<evidence type="ECO:0000256" key="3">
    <source>
        <dbReference type="ARBA" id="ARBA00022723"/>
    </source>
</evidence>
<dbReference type="InterPro" id="IPR050570">
    <property type="entry name" value="Cell_wall_metabolism_enzyme"/>
</dbReference>
<dbReference type="InterPro" id="IPR016047">
    <property type="entry name" value="M23ase_b-sheet_dom"/>
</dbReference>
<dbReference type="CDD" id="cd12797">
    <property type="entry name" value="M23_peptidase"/>
    <property type="match status" value="1"/>
</dbReference>
<evidence type="ECO:0000256" key="7">
    <source>
        <dbReference type="SAM" id="MobiDB-lite"/>
    </source>
</evidence>
<keyword evidence="6" id="KW-0482">Metalloprotease</keyword>
<dbReference type="InterPro" id="IPR011055">
    <property type="entry name" value="Dup_hybrid_motif"/>
</dbReference>
<dbReference type="EMBL" id="JAFMPY010000006">
    <property type="protein sequence ID" value="MBO0903437.1"/>
    <property type="molecule type" value="Genomic_DNA"/>
</dbReference>
<evidence type="ECO:0000256" key="1">
    <source>
        <dbReference type="ARBA" id="ARBA00001947"/>
    </source>
</evidence>
<dbReference type="Proteomes" id="UP000664288">
    <property type="component" value="Unassembled WGS sequence"/>
</dbReference>
<evidence type="ECO:0000259" key="8">
    <source>
        <dbReference type="Pfam" id="PF01551"/>
    </source>
</evidence>